<dbReference type="Proteomes" id="UP000075787">
    <property type="component" value="Unassembled WGS sequence"/>
</dbReference>
<dbReference type="EMBL" id="LPZR01000214">
    <property type="protein sequence ID" value="KYO49832.1"/>
    <property type="molecule type" value="Genomic_DNA"/>
</dbReference>
<dbReference type="GeneID" id="97243925"/>
<proteinExistence type="predicted"/>
<evidence type="ECO:0000313" key="4">
    <source>
        <dbReference type="Proteomes" id="UP000075787"/>
    </source>
</evidence>
<gene>
    <name evidence="3" type="ORF">AUP44_15695</name>
</gene>
<feature type="chain" id="PRO_5007836119" evidence="2">
    <location>
        <begin position="22"/>
        <end position="159"/>
    </location>
</feature>
<feature type="signal peptide" evidence="2">
    <location>
        <begin position="1"/>
        <end position="21"/>
    </location>
</feature>
<dbReference type="RefSeq" id="WP_062769570.1">
    <property type="nucleotide sequence ID" value="NZ_CP121045.1"/>
</dbReference>
<dbReference type="AlphaFoldDB" id="A0A162JT67"/>
<evidence type="ECO:0000256" key="2">
    <source>
        <dbReference type="SAM" id="SignalP"/>
    </source>
</evidence>
<comment type="caution">
    <text evidence="3">The sequence shown here is derived from an EMBL/GenBank/DDBJ whole genome shotgun (WGS) entry which is preliminary data.</text>
</comment>
<keyword evidence="2" id="KW-0732">Signal</keyword>
<accession>A0A162JT67</accession>
<evidence type="ECO:0000256" key="1">
    <source>
        <dbReference type="SAM" id="MobiDB-lite"/>
    </source>
</evidence>
<sequence length="159" mass="16749">MPGRQITLIALLGIGSTGALAATPVDLDLYVGAYPWEEVTTAGGRHLPPLLTLKTVQAAIRAAAPAGTDVVRRALDPDGPRTPVYRLKDRIHSWGCETHNCGANNWVVILAPDTSAAEICHQDAGQVFWYGNGSGREMPEGFACPAKPDAPDQPAAPAD</sequence>
<reference evidence="3 4" key="1">
    <citation type="submission" date="2015-12" db="EMBL/GenBank/DDBJ databases">
        <title>Genome sequence of Tistrella mobilis MCCC 1A02139.</title>
        <authorList>
            <person name="Lu L."/>
            <person name="Lai Q."/>
            <person name="Shao Z."/>
            <person name="Qian P."/>
        </authorList>
    </citation>
    <scope>NUCLEOTIDE SEQUENCE [LARGE SCALE GENOMIC DNA]</scope>
    <source>
        <strain evidence="3 4">MCCC 1A02139</strain>
    </source>
</reference>
<organism evidence="3 4">
    <name type="scientific">Tistrella mobilis</name>
    <dbReference type="NCBI Taxonomy" id="171437"/>
    <lineage>
        <taxon>Bacteria</taxon>
        <taxon>Pseudomonadati</taxon>
        <taxon>Pseudomonadota</taxon>
        <taxon>Alphaproteobacteria</taxon>
        <taxon>Geminicoccales</taxon>
        <taxon>Geminicoccaceae</taxon>
        <taxon>Tistrella</taxon>
    </lineage>
</organism>
<protein>
    <submittedName>
        <fullName evidence="3">Uncharacterized protein</fullName>
    </submittedName>
</protein>
<evidence type="ECO:0000313" key="3">
    <source>
        <dbReference type="EMBL" id="KYO49832.1"/>
    </source>
</evidence>
<feature type="region of interest" description="Disordered" evidence="1">
    <location>
        <begin position="140"/>
        <end position="159"/>
    </location>
</feature>
<dbReference type="OrthoDB" id="7204430at2"/>
<name>A0A162JT67_9PROT</name>